<reference evidence="15" key="1">
    <citation type="submission" date="2019-05" db="EMBL/GenBank/DDBJ databases">
        <title>Annotation for the trematode Fasciolopsis buski.</title>
        <authorList>
            <person name="Choi Y.-J."/>
        </authorList>
    </citation>
    <scope>NUCLEOTIDE SEQUENCE</scope>
    <source>
        <strain evidence="15">HT</strain>
        <tissue evidence="15">Whole worm</tissue>
    </source>
</reference>
<evidence type="ECO:0000313" key="15">
    <source>
        <dbReference type="EMBL" id="KAA0190346.1"/>
    </source>
</evidence>
<dbReference type="PANTHER" id="PTHR22878">
    <property type="entry name" value="DYNEIN HEAVY CHAIN 6, AXONEMAL-LIKE-RELATED"/>
    <property type="match status" value="1"/>
</dbReference>
<keyword evidence="11" id="KW-0966">Cell projection</keyword>
<dbReference type="EMBL" id="LUCM01007161">
    <property type="protein sequence ID" value="KAA0190346.1"/>
    <property type="molecule type" value="Genomic_DNA"/>
</dbReference>
<gene>
    <name evidence="15" type="ORF">FBUS_09997</name>
</gene>
<feature type="coiled-coil region" evidence="12">
    <location>
        <begin position="290"/>
        <end position="343"/>
    </location>
</feature>
<dbReference type="Gene3D" id="1.10.287.2620">
    <property type="match status" value="1"/>
</dbReference>
<dbReference type="OrthoDB" id="5593012at2759"/>
<dbReference type="GO" id="GO:0005930">
    <property type="term" value="C:axoneme"/>
    <property type="evidence" value="ECO:0007669"/>
    <property type="project" value="UniProtKB-SubCell"/>
</dbReference>
<sequence length="890" mass="104458">MYTNSFQQTTSADNTALHPVILDEILQDYKESVRRMLRIEAKGPESHTREYDKYQFLVSRQAERDIEELLNPKQPENLPVKPTRTSSEVSETEANDQNEEEDESSQPKKEVSFVQEGPTFEDLARELTKYTRLSKRIQYESRRTIKLGLFEIHCDDLIRALAKRVEGIVDRLLDRILEDHRTTNRALIKEYESIAAQALTVPTDIAHLMKLTDFVNQTEKVTMHDLERKLDKSKDRLLFLMDHAQLNPSDMRINSQVFEWHMRMTDVFEENRRMAVVKKEEFEIGLRYRRERFLEELEAYRRQVEEFQGLGDLNEINRYLKKAQALDNKLELAVNKIEQFNAEEDALKWESTTYPLRNEVQNTLRPFLRLYETTVEFNNKYREWMDGPMEKVDPEQVDNEVTNQYRVLYKLEKSFDALPAPRKIASKVRVKVEEFKEHLPLIRTLFNPGLRDRHWAQISEIVGYTLRNEEGMCLAKLIDMNLEPHIPKFDMISEAATKEHSLEKAMEKMRKEWAPIEFNLIPYRDSGTLILSSVDDIQVMLDDHIVKTQTMRGSPFIKPFETEIRDWEQKLILTQDILDEWMKVQATWLYLEPIFSSPDIMAQMPDESRKFTTVDKTWKELMKSANVDRKVMTVITIEKMLDKFKKSNDLLEAILKGLNAYLEKKRLFFPRFFFLSNDELLEILSETKDPTRVQPHLKKCFEGIASLTFTEILDITHMKSSENEVVELKDVISTSKARGAVEKWLLELEDDMTTSVHLTISNALEDYLQSPRREWVKTWCGQAVLAGSMFFWTLETEKAISSGSGAMTDYLKVNNQQIEEIVAMVRGKLSKQNRTTLQALIVLDVHARDVLAELIAVKCSSKNDFSWLSQLRYYWEEKQLVTRMINSQLK</sequence>
<dbReference type="GO" id="GO:0005874">
    <property type="term" value="C:microtubule"/>
    <property type="evidence" value="ECO:0007669"/>
    <property type="project" value="UniProtKB-KW"/>
</dbReference>
<dbReference type="Gene3D" id="1.20.140.100">
    <property type="entry name" value="Dynein heavy chain, N-terminal domain 2"/>
    <property type="match status" value="1"/>
</dbReference>
<evidence type="ECO:0000256" key="4">
    <source>
        <dbReference type="ARBA" id="ARBA00022741"/>
    </source>
</evidence>
<name>A0A8E0RWU5_9TREM</name>
<dbReference type="Gene3D" id="1.20.58.1120">
    <property type="match status" value="1"/>
</dbReference>
<evidence type="ECO:0000256" key="8">
    <source>
        <dbReference type="ARBA" id="ARBA00023069"/>
    </source>
</evidence>
<comment type="caution">
    <text evidence="15">The sequence shown here is derived from an EMBL/GenBank/DDBJ whole genome shotgun (WGS) entry which is preliminary data.</text>
</comment>
<keyword evidence="9" id="KW-0505">Motor protein</keyword>
<feature type="domain" description="Dynein heavy chain linker" evidence="14">
    <location>
        <begin position="358"/>
        <end position="762"/>
    </location>
</feature>
<dbReference type="InterPro" id="IPR013602">
    <property type="entry name" value="Dynein_heavy_linker"/>
</dbReference>
<evidence type="ECO:0000256" key="5">
    <source>
        <dbReference type="ARBA" id="ARBA00022840"/>
    </source>
</evidence>
<dbReference type="Proteomes" id="UP000728185">
    <property type="component" value="Unassembled WGS sequence"/>
</dbReference>
<evidence type="ECO:0000256" key="7">
    <source>
        <dbReference type="ARBA" id="ARBA00023054"/>
    </source>
</evidence>
<dbReference type="FunFam" id="3.20.180.20:FF:000003">
    <property type="entry name" value="Dynein heavy chain 12, axonemal"/>
    <property type="match status" value="1"/>
</dbReference>
<evidence type="ECO:0000256" key="3">
    <source>
        <dbReference type="ARBA" id="ARBA00022701"/>
    </source>
</evidence>
<evidence type="ECO:0000256" key="9">
    <source>
        <dbReference type="ARBA" id="ARBA00023175"/>
    </source>
</evidence>
<dbReference type="InterPro" id="IPR042222">
    <property type="entry name" value="Dynein_2_N"/>
</dbReference>
<proteinExistence type="predicted"/>
<dbReference type="InterPro" id="IPR042228">
    <property type="entry name" value="Dynein_linker_3"/>
</dbReference>
<organism evidence="15 16">
    <name type="scientific">Fasciolopsis buskii</name>
    <dbReference type="NCBI Taxonomy" id="27845"/>
    <lineage>
        <taxon>Eukaryota</taxon>
        <taxon>Metazoa</taxon>
        <taxon>Spiralia</taxon>
        <taxon>Lophotrochozoa</taxon>
        <taxon>Platyhelminthes</taxon>
        <taxon>Trematoda</taxon>
        <taxon>Digenea</taxon>
        <taxon>Plagiorchiida</taxon>
        <taxon>Echinostomata</taxon>
        <taxon>Echinostomatoidea</taxon>
        <taxon>Fasciolidae</taxon>
        <taxon>Fasciolopsis</taxon>
    </lineage>
</organism>
<dbReference type="FunFam" id="1.20.140.100:FF:000004">
    <property type="entry name" value="Dynein axonemal heavy chain 6"/>
    <property type="match status" value="1"/>
</dbReference>
<keyword evidence="16" id="KW-1185">Reference proteome</keyword>
<evidence type="ECO:0000256" key="11">
    <source>
        <dbReference type="ARBA" id="ARBA00023273"/>
    </source>
</evidence>
<evidence type="ECO:0000259" key="14">
    <source>
        <dbReference type="Pfam" id="PF08393"/>
    </source>
</evidence>
<keyword evidence="6" id="KW-0243">Dynein</keyword>
<dbReference type="AlphaFoldDB" id="A0A8E0RWU5"/>
<comment type="subcellular location">
    <subcellularLocation>
        <location evidence="1">Cytoplasm</location>
        <location evidence="1">Cytoskeleton</location>
        <location evidence="1">Cilium axoneme</location>
    </subcellularLocation>
</comment>
<protein>
    <submittedName>
        <fullName evidence="15">Dynein heavy chain 7 axonemal</fullName>
    </submittedName>
</protein>
<dbReference type="GO" id="GO:0030286">
    <property type="term" value="C:dynein complex"/>
    <property type="evidence" value="ECO:0007669"/>
    <property type="project" value="UniProtKB-KW"/>
</dbReference>
<evidence type="ECO:0000256" key="2">
    <source>
        <dbReference type="ARBA" id="ARBA00022490"/>
    </source>
</evidence>
<dbReference type="GO" id="GO:0045505">
    <property type="term" value="F:dynein intermediate chain binding"/>
    <property type="evidence" value="ECO:0007669"/>
    <property type="project" value="InterPro"/>
</dbReference>
<dbReference type="GO" id="GO:0005524">
    <property type="term" value="F:ATP binding"/>
    <property type="evidence" value="ECO:0007669"/>
    <property type="project" value="UniProtKB-KW"/>
</dbReference>
<dbReference type="InterPro" id="IPR026983">
    <property type="entry name" value="DHC"/>
</dbReference>
<keyword evidence="4" id="KW-0547">Nucleotide-binding</keyword>
<evidence type="ECO:0000256" key="6">
    <source>
        <dbReference type="ARBA" id="ARBA00023017"/>
    </source>
</evidence>
<dbReference type="Gene3D" id="3.20.180.20">
    <property type="entry name" value="Dynein heavy chain, N-terminal domain 2"/>
    <property type="match status" value="1"/>
</dbReference>
<keyword evidence="10" id="KW-0206">Cytoskeleton</keyword>
<evidence type="ECO:0000256" key="1">
    <source>
        <dbReference type="ARBA" id="ARBA00004430"/>
    </source>
</evidence>
<keyword evidence="8" id="KW-0969">Cilium</keyword>
<feature type="region of interest" description="Disordered" evidence="13">
    <location>
        <begin position="68"/>
        <end position="113"/>
    </location>
</feature>
<keyword evidence="5" id="KW-0067">ATP-binding</keyword>
<dbReference type="PANTHER" id="PTHR22878:SF66">
    <property type="entry name" value="DYNEIN AXONEMAL HEAVY CHAIN 7"/>
    <property type="match status" value="1"/>
</dbReference>
<dbReference type="GO" id="GO:0007018">
    <property type="term" value="P:microtubule-based movement"/>
    <property type="evidence" value="ECO:0007669"/>
    <property type="project" value="InterPro"/>
</dbReference>
<accession>A0A8E0RWU5</accession>
<dbReference type="FunFam" id="1.20.58.1120:FF:000001">
    <property type="entry name" value="dynein heavy chain 2, axonemal"/>
    <property type="match status" value="1"/>
</dbReference>
<keyword evidence="3" id="KW-0493">Microtubule</keyword>
<dbReference type="GO" id="GO:0051959">
    <property type="term" value="F:dynein light intermediate chain binding"/>
    <property type="evidence" value="ECO:0007669"/>
    <property type="project" value="InterPro"/>
</dbReference>
<feature type="compositionally biased region" description="Acidic residues" evidence="13">
    <location>
        <begin position="90"/>
        <end position="104"/>
    </location>
</feature>
<dbReference type="FunFam" id="1.10.287.2620:FF:000002">
    <property type="entry name" value="Dynein heavy chain 2, axonemal"/>
    <property type="match status" value="1"/>
</dbReference>
<keyword evidence="7 12" id="KW-0175">Coiled coil</keyword>
<evidence type="ECO:0000256" key="10">
    <source>
        <dbReference type="ARBA" id="ARBA00023212"/>
    </source>
</evidence>
<evidence type="ECO:0000313" key="16">
    <source>
        <dbReference type="Proteomes" id="UP000728185"/>
    </source>
</evidence>
<keyword evidence="2" id="KW-0963">Cytoplasm</keyword>
<evidence type="ECO:0000256" key="13">
    <source>
        <dbReference type="SAM" id="MobiDB-lite"/>
    </source>
</evidence>
<dbReference type="Pfam" id="PF08393">
    <property type="entry name" value="DHC_N2"/>
    <property type="match status" value="1"/>
</dbReference>
<evidence type="ECO:0000256" key="12">
    <source>
        <dbReference type="SAM" id="Coils"/>
    </source>
</evidence>